<comment type="caution">
    <text evidence="2">The sequence shown here is derived from an EMBL/GenBank/DDBJ whole genome shotgun (WGS) entry which is preliminary data.</text>
</comment>
<protein>
    <recommendedName>
        <fullName evidence="1">Death domain-containing protein</fullName>
    </recommendedName>
</protein>
<dbReference type="InterPro" id="IPR000488">
    <property type="entry name" value="Death_dom"/>
</dbReference>
<name>A0AA35S832_GEOBA</name>
<sequence>MKVVKDVEKWWGAGSLSNWLYIPKAHQNDIRVQFSDVKEQKNEALSYWIYKDPLASWRRLIVALERAGEFEKADSIRSNAEPLTDVSLTTRSVMQALSCVTQFWGGGVVDYLGLTWSVMDRLRYEGEYPCEQARKEAAIEYCLKTQPGMSWGKIAGVLWQLKEKKALENVRKYLPSPHDLRVTHLTLSAEVESRLPESLWDQFCWRMNVPDCTQNIL</sequence>
<dbReference type="GO" id="GO:0007165">
    <property type="term" value="P:signal transduction"/>
    <property type="evidence" value="ECO:0007669"/>
    <property type="project" value="InterPro"/>
</dbReference>
<evidence type="ECO:0000259" key="1">
    <source>
        <dbReference type="PROSITE" id="PS50017"/>
    </source>
</evidence>
<accession>A0AA35S832</accession>
<dbReference type="AlphaFoldDB" id="A0AA35S832"/>
<organism evidence="2 3">
    <name type="scientific">Geodia barretti</name>
    <name type="common">Barrett's horny sponge</name>
    <dbReference type="NCBI Taxonomy" id="519541"/>
    <lineage>
        <taxon>Eukaryota</taxon>
        <taxon>Metazoa</taxon>
        <taxon>Porifera</taxon>
        <taxon>Demospongiae</taxon>
        <taxon>Heteroscleromorpha</taxon>
        <taxon>Tetractinellida</taxon>
        <taxon>Astrophorina</taxon>
        <taxon>Geodiidae</taxon>
        <taxon>Geodia</taxon>
    </lineage>
</organism>
<reference evidence="2" key="1">
    <citation type="submission" date="2023-03" db="EMBL/GenBank/DDBJ databases">
        <authorList>
            <person name="Steffen K."/>
            <person name="Cardenas P."/>
        </authorList>
    </citation>
    <scope>NUCLEOTIDE SEQUENCE</scope>
</reference>
<dbReference type="EMBL" id="CASHTH010002131">
    <property type="protein sequence ID" value="CAI8025213.1"/>
    <property type="molecule type" value="Genomic_DNA"/>
</dbReference>
<gene>
    <name evidence="2" type="ORF">GBAR_LOCUS14586</name>
</gene>
<evidence type="ECO:0000313" key="2">
    <source>
        <dbReference type="EMBL" id="CAI8025213.1"/>
    </source>
</evidence>
<dbReference type="Proteomes" id="UP001174909">
    <property type="component" value="Unassembled WGS sequence"/>
</dbReference>
<dbReference type="PROSITE" id="PS50017">
    <property type="entry name" value="DEATH_DOMAIN"/>
    <property type="match status" value="1"/>
</dbReference>
<proteinExistence type="predicted"/>
<feature type="domain" description="Death" evidence="1">
    <location>
        <begin position="16"/>
        <end position="80"/>
    </location>
</feature>
<keyword evidence="3" id="KW-1185">Reference proteome</keyword>
<evidence type="ECO:0000313" key="3">
    <source>
        <dbReference type="Proteomes" id="UP001174909"/>
    </source>
</evidence>